<gene>
    <name evidence="1" type="ORF">AMURIS_03495</name>
</gene>
<sequence length="48" mass="5801">MTVWPGCQIMKQKRVRNLRICLGKSKFNEMRRMKEISGVRQEMRVMES</sequence>
<evidence type="ECO:0000313" key="2">
    <source>
        <dbReference type="Proteomes" id="UP000236311"/>
    </source>
</evidence>
<dbReference type="EMBL" id="OFSM01000019">
    <property type="protein sequence ID" value="SOY30764.1"/>
    <property type="molecule type" value="Genomic_DNA"/>
</dbReference>
<proteinExistence type="predicted"/>
<dbReference type="Proteomes" id="UP000236311">
    <property type="component" value="Unassembled WGS sequence"/>
</dbReference>
<organism evidence="1 2">
    <name type="scientific">Acetatifactor muris</name>
    <dbReference type="NCBI Taxonomy" id="879566"/>
    <lineage>
        <taxon>Bacteria</taxon>
        <taxon>Bacillati</taxon>
        <taxon>Bacillota</taxon>
        <taxon>Clostridia</taxon>
        <taxon>Lachnospirales</taxon>
        <taxon>Lachnospiraceae</taxon>
        <taxon>Acetatifactor</taxon>
    </lineage>
</organism>
<keyword evidence="2" id="KW-1185">Reference proteome</keyword>
<dbReference type="AlphaFoldDB" id="A0A2K4ZJU9"/>
<name>A0A2K4ZJU9_9FIRM</name>
<reference evidence="1 2" key="1">
    <citation type="submission" date="2018-01" db="EMBL/GenBank/DDBJ databases">
        <authorList>
            <person name="Gaut B.S."/>
            <person name="Morton B.R."/>
            <person name="Clegg M.T."/>
            <person name="Duvall M.R."/>
        </authorList>
    </citation>
    <scope>NUCLEOTIDE SEQUENCE [LARGE SCALE GENOMIC DNA]</scope>
    <source>
        <strain evidence="1">GP69</strain>
    </source>
</reference>
<protein>
    <submittedName>
        <fullName evidence="1">Uncharacterized protein</fullName>
    </submittedName>
</protein>
<evidence type="ECO:0000313" key="1">
    <source>
        <dbReference type="EMBL" id="SOY30764.1"/>
    </source>
</evidence>
<accession>A0A2K4ZJU9</accession>